<keyword evidence="3" id="KW-1185">Reference proteome</keyword>
<reference evidence="2" key="2">
    <citation type="submission" date="2020-09" db="EMBL/GenBank/DDBJ databases">
        <authorList>
            <person name="Sun Q."/>
            <person name="Zhou Y."/>
        </authorList>
    </citation>
    <scope>NUCLEOTIDE SEQUENCE</scope>
    <source>
        <strain evidence="2">CGMCC 4.7368</strain>
    </source>
</reference>
<evidence type="ECO:0000313" key="3">
    <source>
        <dbReference type="Proteomes" id="UP000646523"/>
    </source>
</evidence>
<dbReference type="PANTHER" id="PTHR33495">
    <property type="entry name" value="ANTI-SIGMA FACTOR ANTAGONIST TM_1081-RELATED-RELATED"/>
    <property type="match status" value="1"/>
</dbReference>
<reference evidence="2" key="1">
    <citation type="journal article" date="2014" name="Int. J. Syst. Evol. Microbiol.">
        <title>Complete genome sequence of Corynebacterium casei LMG S-19264T (=DSM 44701T), isolated from a smear-ripened cheese.</title>
        <authorList>
            <consortium name="US DOE Joint Genome Institute (JGI-PGF)"/>
            <person name="Walter F."/>
            <person name="Albersmeier A."/>
            <person name="Kalinowski J."/>
            <person name="Ruckert C."/>
        </authorList>
    </citation>
    <scope>NUCLEOTIDE SEQUENCE</scope>
    <source>
        <strain evidence="2">CGMCC 4.7368</strain>
    </source>
</reference>
<evidence type="ECO:0000259" key="1">
    <source>
        <dbReference type="PROSITE" id="PS50801"/>
    </source>
</evidence>
<dbReference type="PROSITE" id="PS50801">
    <property type="entry name" value="STAS"/>
    <property type="match status" value="1"/>
</dbReference>
<dbReference type="RefSeq" id="WP_189122913.1">
    <property type="nucleotide sequence ID" value="NZ_BMNH01000002.1"/>
</dbReference>
<dbReference type="SUPFAM" id="SSF52091">
    <property type="entry name" value="SpoIIaa-like"/>
    <property type="match status" value="1"/>
</dbReference>
<feature type="domain" description="STAS" evidence="1">
    <location>
        <begin position="23"/>
        <end position="106"/>
    </location>
</feature>
<dbReference type="CDD" id="cd07043">
    <property type="entry name" value="STAS_anti-anti-sigma_factors"/>
    <property type="match status" value="1"/>
</dbReference>
<dbReference type="PANTHER" id="PTHR33495:SF2">
    <property type="entry name" value="ANTI-SIGMA FACTOR ANTAGONIST TM_1081-RELATED"/>
    <property type="match status" value="1"/>
</dbReference>
<dbReference type="InterPro" id="IPR036513">
    <property type="entry name" value="STAS_dom_sf"/>
</dbReference>
<dbReference type="Pfam" id="PF13466">
    <property type="entry name" value="STAS_2"/>
    <property type="match status" value="1"/>
</dbReference>
<dbReference type="Proteomes" id="UP000646523">
    <property type="component" value="Unassembled WGS sequence"/>
</dbReference>
<dbReference type="EMBL" id="BMNH01000002">
    <property type="protein sequence ID" value="GGO63783.1"/>
    <property type="molecule type" value="Genomic_DNA"/>
</dbReference>
<comment type="caution">
    <text evidence="2">The sequence shown here is derived from an EMBL/GenBank/DDBJ whole genome shotgun (WGS) entry which is preliminary data.</text>
</comment>
<protein>
    <recommendedName>
        <fullName evidence="1">STAS domain-containing protein</fullName>
    </recommendedName>
</protein>
<accession>A0A917YQ40</accession>
<gene>
    <name evidence="2" type="ORF">GCM10012289_11650</name>
</gene>
<evidence type="ECO:0000313" key="2">
    <source>
        <dbReference type="EMBL" id="GGO63783.1"/>
    </source>
</evidence>
<dbReference type="InterPro" id="IPR058548">
    <property type="entry name" value="MlaB-like_STAS"/>
</dbReference>
<dbReference type="InterPro" id="IPR002645">
    <property type="entry name" value="STAS_dom"/>
</dbReference>
<dbReference type="AlphaFoldDB" id="A0A917YQ40"/>
<sequence length="106" mass="11339">MPDERPLHIEIATPDPTTVRAALRGDLAYDTVAQLAALAPAAGYRLLELDLSELSFVDSSGLAALIRLHQQAELADAALRVVALTPHLRGMLRITALDQLLALPPP</sequence>
<dbReference type="GO" id="GO:0043856">
    <property type="term" value="F:anti-sigma factor antagonist activity"/>
    <property type="evidence" value="ECO:0007669"/>
    <property type="project" value="TreeGrafter"/>
</dbReference>
<name>A0A917YQ40_9ACTN</name>
<proteinExistence type="predicted"/>
<organism evidence="2 3">
    <name type="scientific">Nonomuraea cavernae</name>
    <dbReference type="NCBI Taxonomy" id="2045107"/>
    <lineage>
        <taxon>Bacteria</taxon>
        <taxon>Bacillati</taxon>
        <taxon>Actinomycetota</taxon>
        <taxon>Actinomycetes</taxon>
        <taxon>Streptosporangiales</taxon>
        <taxon>Streptosporangiaceae</taxon>
        <taxon>Nonomuraea</taxon>
    </lineage>
</organism>
<dbReference type="Gene3D" id="3.30.750.24">
    <property type="entry name" value="STAS domain"/>
    <property type="match status" value="1"/>
</dbReference>